<name>A0A0F9A3D2_9ZZZZ</name>
<evidence type="ECO:0000256" key="2">
    <source>
        <dbReference type="ARBA" id="ARBA00022475"/>
    </source>
</evidence>
<feature type="domain" description="ABC3 transporter permease C-terminal" evidence="8">
    <location>
        <begin position="149"/>
        <end position="227"/>
    </location>
</feature>
<keyword evidence="5 7" id="KW-0472">Membrane</keyword>
<dbReference type="AlphaFoldDB" id="A0A0F9A3D2"/>
<comment type="subcellular location">
    <subcellularLocation>
        <location evidence="1">Cell membrane</location>
        <topology evidence="1">Multi-pass membrane protein</topology>
    </subcellularLocation>
</comment>
<feature type="non-terminal residue" evidence="9">
    <location>
        <position position="1"/>
    </location>
</feature>
<comment type="caution">
    <text evidence="9">The sequence shown here is derived from an EMBL/GenBank/DDBJ whole genome shotgun (WGS) entry which is preliminary data.</text>
</comment>
<evidence type="ECO:0000256" key="4">
    <source>
        <dbReference type="ARBA" id="ARBA00022989"/>
    </source>
</evidence>
<dbReference type="PANTHER" id="PTHR30572:SF4">
    <property type="entry name" value="ABC TRANSPORTER PERMEASE YTRF"/>
    <property type="match status" value="1"/>
</dbReference>
<dbReference type="InterPro" id="IPR003838">
    <property type="entry name" value="ABC3_permease_C"/>
</dbReference>
<dbReference type="InterPro" id="IPR050250">
    <property type="entry name" value="Macrolide_Exporter_MacB"/>
</dbReference>
<reference evidence="9" key="1">
    <citation type="journal article" date="2015" name="Nature">
        <title>Complex archaea that bridge the gap between prokaryotes and eukaryotes.</title>
        <authorList>
            <person name="Spang A."/>
            <person name="Saw J.H."/>
            <person name="Jorgensen S.L."/>
            <person name="Zaremba-Niedzwiedzka K."/>
            <person name="Martijn J."/>
            <person name="Lind A.E."/>
            <person name="van Eijk R."/>
            <person name="Schleper C."/>
            <person name="Guy L."/>
            <person name="Ettema T.J."/>
        </authorList>
    </citation>
    <scope>NUCLEOTIDE SEQUENCE</scope>
</reference>
<keyword evidence="4 7" id="KW-1133">Transmembrane helix</keyword>
<evidence type="ECO:0000259" key="8">
    <source>
        <dbReference type="Pfam" id="PF02687"/>
    </source>
</evidence>
<evidence type="ECO:0000256" key="7">
    <source>
        <dbReference type="SAM" id="Phobius"/>
    </source>
</evidence>
<dbReference type="PANTHER" id="PTHR30572">
    <property type="entry name" value="MEMBRANE COMPONENT OF TRANSPORTER-RELATED"/>
    <property type="match status" value="1"/>
</dbReference>
<keyword evidence="3 7" id="KW-0812">Transmembrane</keyword>
<sequence>ERGMKELDELMKLSPDRIQAACKDPTGTAHASAAGWLAGLIRQGSFRRALAAEVDAEAAVRAENVYELGATAKGVGWLLEQMPILRGRIPGQIRDRQQRLTAPLNLTPERIAQVASAQISYSKLNDVLATAQADGAGGWLGFSRRTGWLIIISFMVCVVGVANAMLMSVTERFREIATMKCLGALDSFIMIIFVMESSLQGLAGGIIGVVVGALLGMMRSAWSFGALVLPNLPGLTLLASNAGNIDPLEFTAAWIAP</sequence>
<feature type="transmembrane region" description="Helical" evidence="7">
    <location>
        <begin position="148"/>
        <end position="170"/>
    </location>
</feature>
<protein>
    <recommendedName>
        <fullName evidence="8">ABC3 transporter permease C-terminal domain-containing protein</fullName>
    </recommendedName>
</protein>
<evidence type="ECO:0000313" key="9">
    <source>
        <dbReference type="EMBL" id="KKK92645.1"/>
    </source>
</evidence>
<accession>A0A0F9A3D2</accession>
<keyword evidence="2" id="KW-1003">Cell membrane</keyword>
<dbReference type="Pfam" id="PF02687">
    <property type="entry name" value="FtsX"/>
    <property type="match status" value="1"/>
</dbReference>
<evidence type="ECO:0000256" key="5">
    <source>
        <dbReference type="ARBA" id="ARBA00023136"/>
    </source>
</evidence>
<evidence type="ECO:0000256" key="6">
    <source>
        <dbReference type="ARBA" id="ARBA00038076"/>
    </source>
</evidence>
<evidence type="ECO:0000256" key="3">
    <source>
        <dbReference type="ARBA" id="ARBA00022692"/>
    </source>
</evidence>
<dbReference type="GO" id="GO:0005886">
    <property type="term" value="C:plasma membrane"/>
    <property type="evidence" value="ECO:0007669"/>
    <property type="project" value="UniProtKB-SubCell"/>
</dbReference>
<proteinExistence type="inferred from homology"/>
<organism evidence="9">
    <name type="scientific">marine sediment metagenome</name>
    <dbReference type="NCBI Taxonomy" id="412755"/>
    <lineage>
        <taxon>unclassified sequences</taxon>
        <taxon>metagenomes</taxon>
        <taxon>ecological metagenomes</taxon>
    </lineage>
</organism>
<comment type="similarity">
    <text evidence="6">Belongs to the ABC-4 integral membrane protein family.</text>
</comment>
<dbReference type="EMBL" id="LAZR01048124">
    <property type="protein sequence ID" value="KKK92645.1"/>
    <property type="molecule type" value="Genomic_DNA"/>
</dbReference>
<dbReference type="GO" id="GO:0022857">
    <property type="term" value="F:transmembrane transporter activity"/>
    <property type="evidence" value="ECO:0007669"/>
    <property type="project" value="TreeGrafter"/>
</dbReference>
<gene>
    <name evidence="9" type="ORF">LCGC14_2700850</name>
</gene>
<evidence type="ECO:0000256" key="1">
    <source>
        <dbReference type="ARBA" id="ARBA00004651"/>
    </source>
</evidence>